<dbReference type="SUPFAM" id="SSF50978">
    <property type="entry name" value="WD40 repeat-like"/>
    <property type="match status" value="1"/>
</dbReference>
<evidence type="ECO:0000256" key="3">
    <source>
        <dbReference type="PROSITE-ProRule" id="PRU00221"/>
    </source>
</evidence>
<dbReference type="PROSITE" id="PS50294">
    <property type="entry name" value="WD_REPEATS_REGION"/>
    <property type="match status" value="1"/>
</dbReference>
<feature type="repeat" description="WD" evidence="3">
    <location>
        <begin position="156"/>
        <end position="197"/>
    </location>
</feature>
<dbReference type="InterPro" id="IPR019775">
    <property type="entry name" value="WD40_repeat_CS"/>
</dbReference>
<evidence type="ECO:0000256" key="2">
    <source>
        <dbReference type="ARBA" id="ARBA00022737"/>
    </source>
</evidence>
<dbReference type="Gene3D" id="2.130.10.10">
    <property type="entry name" value="YVTN repeat-like/Quinoprotein amine dehydrogenase"/>
    <property type="match status" value="2"/>
</dbReference>
<gene>
    <name evidence="4" type="ORF">K6Y31_07515</name>
</gene>
<proteinExistence type="predicted"/>
<reference evidence="4 5" key="1">
    <citation type="journal article" date="2022" name="Environ. Microbiol. Rep.">
        <title>Eco-phylogenetic analyses reveal divergent evolution of vitamin B12 metabolism in the marine bacterial family 'Psychromonadaceae'.</title>
        <authorList>
            <person name="Jin X."/>
            <person name="Yang Y."/>
            <person name="Cao H."/>
            <person name="Gao B."/>
            <person name="Zhao Z."/>
        </authorList>
    </citation>
    <scope>NUCLEOTIDE SEQUENCE [LARGE SCALE GENOMIC DNA]</scope>
    <source>
        <strain evidence="4 5">MKS20</strain>
    </source>
</reference>
<name>A0ABS8W6P7_9GAMM</name>
<dbReference type="Pfam" id="PF00400">
    <property type="entry name" value="WD40"/>
    <property type="match status" value="1"/>
</dbReference>
<accession>A0ABS8W6P7</accession>
<dbReference type="EMBL" id="JAIMJA010000006">
    <property type="protein sequence ID" value="MCE2594661.1"/>
    <property type="molecule type" value="Genomic_DNA"/>
</dbReference>
<evidence type="ECO:0000313" key="4">
    <source>
        <dbReference type="EMBL" id="MCE2594661.1"/>
    </source>
</evidence>
<dbReference type="PROSITE" id="PS51257">
    <property type="entry name" value="PROKAR_LIPOPROTEIN"/>
    <property type="match status" value="1"/>
</dbReference>
<dbReference type="PROSITE" id="PS50082">
    <property type="entry name" value="WD_REPEATS_2"/>
    <property type="match status" value="3"/>
</dbReference>
<dbReference type="RefSeq" id="WP_233052193.1">
    <property type="nucleotide sequence ID" value="NZ_JAIMJA010000006.1"/>
</dbReference>
<evidence type="ECO:0008006" key="6">
    <source>
        <dbReference type="Google" id="ProtNLM"/>
    </source>
</evidence>
<keyword evidence="2" id="KW-0677">Repeat</keyword>
<keyword evidence="1 3" id="KW-0853">WD repeat</keyword>
<evidence type="ECO:0000256" key="1">
    <source>
        <dbReference type="ARBA" id="ARBA00022574"/>
    </source>
</evidence>
<protein>
    <recommendedName>
        <fullName evidence="6">Translation initiation factor beta propellor-like domain-containing protein</fullName>
    </recommendedName>
</protein>
<dbReference type="InterPro" id="IPR036322">
    <property type="entry name" value="WD40_repeat_dom_sf"/>
</dbReference>
<dbReference type="PANTHER" id="PTHR19848:SF8">
    <property type="entry name" value="F-BOX AND WD REPEAT DOMAIN CONTAINING 7"/>
    <property type="match status" value="1"/>
</dbReference>
<dbReference type="PANTHER" id="PTHR19848">
    <property type="entry name" value="WD40 REPEAT PROTEIN"/>
    <property type="match status" value="1"/>
</dbReference>
<organism evidence="4 5">
    <name type="scientific">Motilimonas cestriensis</name>
    <dbReference type="NCBI Taxonomy" id="2742685"/>
    <lineage>
        <taxon>Bacteria</taxon>
        <taxon>Pseudomonadati</taxon>
        <taxon>Pseudomonadota</taxon>
        <taxon>Gammaproteobacteria</taxon>
        <taxon>Alteromonadales</taxon>
        <taxon>Alteromonadales genera incertae sedis</taxon>
        <taxon>Motilimonas</taxon>
    </lineage>
</organism>
<feature type="repeat" description="WD" evidence="3">
    <location>
        <begin position="197"/>
        <end position="238"/>
    </location>
</feature>
<evidence type="ECO:0000313" key="5">
    <source>
        <dbReference type="Proteomes" id="UP001201273"/>
    </source>
</evidence>
<dbReference type="PROSITE" id="PS00678">
    <property type="entry name" value="WD_REPEATS_1"/>
    <property type="match status" value="1"/>
</dbReference>
<sequence length="329" mass="36647">MTKGAIFLSVISAVLLTACSGEQLSATKIEHAAEGAYDADISTDGHYSVISSIHHGISLWDNKKNALKYQWSHQNDTQNGVFLTKFSDDASHVVTASSDEFVVWDVATGEAKGYYKIPESNIRDIVISAQGRYVLYGLATGKAVHIDLETGRRIEFLGHTEKINAVDMSANGHYALTGGNDYTAYFWDTRTAQVLHRFSHPSRVTMVKLEREGKYIFTADNQKQANIWSMQTGQPVSRLKFIARQEIFSTVRFVEQGKYLLTGSPARMLALWDSQTGQQLQKWHVSPRKNSRPKSAVVYSATLADGQILSESSAGFFETWTLDKSVPHE</sequence>
<dbReference type="InterPro" id="IPR001680">
    <property type="entry name" value="WD40_rpt"/>
</dbReference>
<keyword evidence="5" id="KW-1185">Reference proteome</keyword>
<dbReference type="SMART" id="SM00320">
    <property type="entry name" value="WD40"/>
    <property type="match status" value="6"/>
</dbReference>
<dbReference type="InterPro" id="IPR015943">
    <property type="entry name" value="WD40/YVTN_repeat-like_dom_sf"/>
</dbReference>
<comment type="caution">
    <text evidence="4">The sequence shown here is derived from an EMBL/GenBank/DDBJ whole genome shotgun (WGS) entry which is preliminary data.</text>
</comment>
<dbReference type="Proteomes" id="UP001201273">
    <property type="component" value="Unassembled WGS sequence"/>
</dbReference>
<feature type="repeat" description="WD" evidence="3">
    <location>
        <begin position="241"/>
        <end position="282"/>
    </location>
</feature>